<feature type="repeat" description="WD" evidence="3">
    <location>
        <begin position="1562"/>
        <end position="1603"/>
    </location>
</feature>
<feature type="repeat" description="WD" evidence="3">
    <location>
        <begin position="1029"/>
        <end position="1063"/>
    </location>
</feature>
<dbReference type="InterPro" id="IPR036322">
    <property type="entry name" value="WD40_repeat_dom_sf"/>
</dbReference>
<feature type="repeat" description="WD" evidence="3">
    <location>
        <begin position="1152"/>
        <end position="1184"/>
    </location>
</feature>
<feature type="repeat" description="WD" evidence="3">
    <location>
        <begin position="1521"/>
        <end position="1553"/>
    </location>
</feature>
<keyword evidence="4" id="KW-0175">Coiled coil</keyword>
<feature type="repeat" description="WD" evidence="3">
    <location>
        <begin position="1398"/>
        <end position="1432"/>
    </location>
</feature>
<name>A0A6B3N2A3_9CYAN</name>
<dbReference type="PROSITE" id="PS50294">
    <property type="entry name" value="WD_REPEATS_REGION"/>
    <property type="match status" value="13"/>
</dbReference>
<proteinExistence type="predicted"/>
<dbReference type="SUPFAM" id="SSF52540">
    <property type="entry name" value="P-loop containing nucleoside triphosphate hydrolases"/>
    <property type="match status" value="1"/>
</dbReference>
<dbReference type="Gene3D" id="2.130.10.10">
    <property type="entry name" value="YVTN repeat-like/Quinoprotein amine dehydrogenase"/>
    <property type="match status" value="4"/>
</dbReference>
<feature type="repeat" description="WD" evidence="3">
    <location>
        <begin position="1070"/>
        <end position="1102"/>
    </location>
</feature>
<dbReference type="SUPFAM" id="SSF50978">
    <property type="entry name" value="WD40 repeat-like"/>
    <property type="match status" value="2"/>
</dbReference>
<keyword evidence="2" id="KW-0677">Repeat</keyword>
<dbReference type="Pfam" id="PF00400">
    <property type="entry name" value="WD40"/>
    <property type="match status" value="14"/>
</dbReference>
<dbReference type="PROSITE" id="PS00678">
    <property type="entry name" value="WD_REPEATS_1"/>
    <property type="match status" value="2"/>
</dbReference>
<evidence type="ECO:0000256" key="2">
    <source>
        <dbReference type="ARBA" id="ARBA00022737"/>
    </source>
</evidence>
<organism evidence="6">
    <name type="scientific">Symploca sp. SIO1C4</name>
    <dbReference type="NCBI Taxonomy" id="2607765"/>
    <lineage>
        <taxon>Bacteria</taxon>
        <taxon>Bacillati</taxon>
        <taxon>Cyanobacteriota</taxon>
        <taxon>Cyanophyceae</taxon>
        <taxon>Coleofasciculales</taxon>
        <taxon>Coleofasciculaceae</taxon>
        <taxon>Symploca</taxon>
    </lineage>
</organism>
<dbReference type="SUPFAM" id="SSF82171">
    <property type="entry name" value="DPP6 N-terminal domain-like"/>
    <property type="match status" value="1"/>
</dbReference>
<dbReference type="PROSITE" id="PS50082">
    <property type="entry name" value="WD_REPEATS_2"/>
    <property type="match status" value="14"/>
</dbReference>
<evidence type="ECO:0000259" key="5">
    <source>
        <dbReference type="Pfam" id="PF20703"/>
    </source>
</evidence>
<feature type="repeat" description="WD" evidence="3">
    <location>
        <begin position="1193"/>
        <end position="1234"/>
    </location>
</feature>
<feature type="repeat" description="WD" evidence="3">
    <location>
        <begin position="1111"/>
        <end position="1152"/>
    </location>
</feature>
<sequence length="1670" mass="187244">MNNEHKKVMNENTLQALSWALKASQGRFSLILARCNYANLRRQMVQQLQSQLLEGASLVLTEITLHKSVKKLFATLKNQLGQKQPQALMVFGLESLSNLEQVLTAANQVREEFGKHFHFPLVLWVTDEVMRRLIRLAPDFYSWATSVEFAITTDDLIKFIEQTADAVVAKVLDAGAGIFLDNTALNLEIGSPLRTELESARQELITRGARLNRKQEASLEFIIGRELDNLQQDARQHYERSLALWQQQRGWGEGGMGRGGEEEDNGEFWIQNSSFDSKSLEIIGCVLYSLGLWWRTYAERHRAEYEYSYQRSKDYWQQCIEVFKQANRLDLVAKFINALGGTLQRLQMWQELEIVAQEALVLHKIYSDSFRQARAYGFLAEVALHKSANHEAKQYSLKAISILEIACPVPINPVSSERSSDLERMCSYHKSWYLFSLARAQDGLGKNTDSIENLEAALAQAKPQHEPSLYIRILQKLRDCYFQKSEYLRAFHFKQQQRSIEQQFNFRAFIGAGCLQPKQQVTNPLLPHSEQQEIVAQEIAASGREQDVNNLIERLGRSDHKLTIIHGPSGVGKSSILQAGLIPTLKHKSIGTRDVLPILQRVYTYWVEELGQRLAASVDALRLNRCCQPIFKVWEAHHKRREINAGEKETEVILEQLKANAEQNLLTVLIFDQFEEFVFIYKEPSSRSYFYNFLRLCLDIPYVKVILSLRQDYLYYLLECNNRIVNFDVINNNILDKDILYALDNFLPEAASSVIRSLTEPIHFDLEPALIDELVKDLSAEIGEVRPIELQVIGSQLQTDKISTLAEYQKYGSKAKLVERYLSEVVQDCGPENKETAQLVLYLLTDENNTRPLKTRKDLEKEITTLAASSEQLDLVLKIFQASGLVFLLPELPAERYQLVHDYLVIFIRQQQTSEQLQELAKVREKQRLTEEQLRQALKEKEQALREKELALYKEQQEHQRAEIAETEALNSLSQARLLSNNQLGALLASVKAGKNLLELETEAPTEVKLRTINILRQALSSVQERNRLRGHEAAIFGVSFSPDGKILASASEDGTLKLWQLDGTQLATCRSHDDLVFSVSFSPNSEIFASASADKTVKIWKRDGTLLKTLKGHQDQVFNISFSPNGQQLASASKDGTIKIWNLGSTSHKTLKQLGAAMHSVSFSPDGNLIASASEDNTIKLWDREHTWPRIFNGHHAGVLSVCFSPDGQLLASASKDGTVKLWNLDGQELETLQKHGFWIYRVSFSPDGQMLVLTGGDGTVRICQLDGSPLQSFQGHSGEVFGVSFSPDGKLLASAGEDKTIRLWSLDGIGVYTYQGHSDRVISFSFSQGGQLLASGSEDKTVKLWRLDGTLLKTFQGHSAGLRSVSFSPDGQILASASSDGVVKLWHVEGALLNTLLCHSLSVRSLSFSADGKILASASNDRTVKLWHLDGTLVKTLHGHLGKILSVTFSPDSQTIASAGEDKTINIWSIDGTLLNTLTGHSTRIVSICFSSDGQMLASASADRSVKLWSRYGNLLATLQGHEAGVKGVTFSPDDQIIASVSADRSVKLWSRDGNLLKTLKGHLASVCNLSFSADSQIIISVDENSVIKLWSLEGKEIQTSQAPLNKNRRRRDFITDSEIATAVNGDTISELKSLLAEGCNWLCDYLHTNPNLSQSDRSLCIQLGNCI</sequence>
<evidence type="ECO:0000256" key="3">
    <source>
        <dbReference type="PROSITE-ProRule" id="PRU00221"/>
    </source>
</evidence>
<dbReference type="InterPro" id="IPR015943">
    <property type="entry name" value="WD40/YVTN_repeat-like_dom_sf"/>
</dbReference>
<dbReference type="InterPro" id="IPR001680">
    <property type="entry name" value="WD40_rpt"/>
</dbReference>
<dbReference type="InterPro" id="IPR020472">
    <property type="entry name" value="WD40_PAC1"/>
</dbReference>
<feature type="repeat" description="WD" evidence="3">
    <location>
        <begin position="1357"/>
        <end position="1391"/>
    </location>
</feature>
<feature type="repeat" description="WD" evidence="3">
    <location>
        <begin position="1234"/>
        <end position="1264"/>
    </location>
</feature>
<feature type="repeat" description="WD" evidence="3">
    <location>
        <begin position="1275"/>
        <end position="1309"/>
    </location>
</feature>
<dbReference type="InterPro" id="IPR011990">
    <property type="entry name" value="TPR-like_helical_dom_sf"/>
</dbReference>
<keyword evidence="1 3" id="KW-0853">WD repeat</keyword>
<evidence type="ECO:0000313" key="6">
    <source>
        <dbReference type="EMBL" id="NER27826.1"/>
    </source>
</evidence>
<dbReference type="CDD" id="cd00200">
    <property type="entry name" value="WD40"/>
    <property type="match status" value="3"/>
</dbReference>
<feature type="repeat" description="WD" evidence="3">
    <location>
        <begin position="1439"/>
        <end position="1473"/>
    </location>
</feature>
<feature type="repeat" description="WD" evidence="3">
    <location>
        <begin position="1480"/>
        <end position="1512"/>
    </location>
</feature>
<protein>
    <recommendedName>
        <fullName evidence="5">Novel STAND NTPase 1 domain-containing protein</fullName>
    </recommendedName>
</protein>
<evidence type="ECO:0000256" key="1">
    <source>
        <dbReference type="ARBA" id="ARBA00022574"/>
    </source>
</evidence>
<gene>
    <name evidence="6" type="ORF">F6J89_09380</name>
</gene>
<dbReference type="PANTHER" id="PTHR19848:SF8">
    <property type="entry name" value="F-BOX AND WD REPEAT DOMAIN CONTAINING 7"/>
    <property type="match status" value="1"/>
</dbReference>
<dbReference type="Gene3D" id="3.40.50.300">
    <property type="entry name" value="P-loop containing nucleotide triphosphate hydrolases"/>
    <property type="match status" value="1"/>
</dbReference>
<evidence type="ECO:0000256" key="4">
    <source>
        <dbReference type="SAM" id="Coils"/>
    </source>
</evidence>
<dbReference type="InterPro" id="IPR019775">
    <property type="entry name" value="WD40_repeat_CS"/>
</dbReference>
<dbReference type="Gene3D" id="1.25.40.10">
    <property type="entry name" value="Tetratricopeptide repeat domain"/>
    <property type="match status" value="1"/>
</dbReference>
<feature type="repeat" description="WD" evidence="3">
    <location>
        <begin position="1316"/>
        <end position="1350"/>
    </location>
</feature>
<dbReference type="InterPro" id="IPR049052">
    <property type="entry name" value="nSTAND1"/>
</dbReference>
<reference evidence="6" key="1">
    <citation type="submission" date="2019-11" db="EMBL/GenBank/DDBJ databases">
        <title>Genomic insights into an expanded diversity of filamentous marine cyanobacteria reveals the extraordinary biosynthetic potential of Moorea and Okeania.</title>
        <authorList>
            <person name="Ferreira Leao T."/>
            <person name="Wang M."/>
            <person name="Moss N."/>
            <person name="Da Silva R."/>
            <person name="Sanders J."/>
            <person name="Nurk S."/>
            <person name="Gurevich A."/>
            <person name="Humphrey G."/>
            <person name="Reher R."/>
            <person name="Zhu Q."/>
            <person name="Belda-Ferre P."/>
            <person name="Glukhov E."/>
            <person name="Rex R."/>
            <person name="Dorrestein P.C."/>
            <person name="Knight R."/>
            <person name="Pevzner P."/>
            <person name="Gerwick W.H."/>
            <person name="Gerwick L."/>
        </authorList>
    </citation>
    <scope>NUCLEOTIDE SEQUENCE</scope>
    <source>
        <strain evidence="6">SIO1C4</strain>
    </source>
</reference>
<feature type="domain" description="Novel STAND NTPase 1" evidence="5">
    <location>
        <begin position="543"/>
        <end position="946"/>
    </location>
</feature>
<dbReference type="EMBL" id="JAAHFQ010000138">
    <property type="protein sequence ID" value="NER27826.1"/>
    <property type="molecule type" value="Genomic_DNA"/>
</dbReference>
<dbReference type="PANTHER" id="PTHR19848">
    <property type="entry name" value="WD40 REPEAT PROTEIN"/>
    <property type="match status" value="1"/>
</dbReference>
<dbReference type="SMART" id="SM00320">
    <property type="entry name" value="WD40"/>
    <property type="match status" value="14"/>
</dbReference>
<accession>A0A6B3N2A3</accession>
<feature type="coiled-coil region" evidence="4">
    <location>
        <begin position="920"/>
        <end position="970"/>
    </location>
</feature>
<comment type="caution">
    <text evidence="6">The sequence shown here is derived from an EMBL/GenBank/DDBJ whole genome shotgun (WGS) entry which is preliminary data.</text>
</comment>
<dbReference type="InterPro" id="IPR027417">
    <property type="entry name" value="P-loop_NTPase"/>
</dbReference>
<dbReference type="PRINTS" id="PR00320">
    <property type="entry name" value="GPROTEINBRPT"/>
</dbReference>
<dbReference type="Pfam" id="PF20703">
    <property type="entry name" value="nSTAND1"/>
    <property type="match status" value="1"/>
</dbReference>